<protein>
    <submittedName>
        <fullName evidence="2">Uncharacterized protein</fullName>
    </submittedName>
</protein>
<sequence>MYERGQCSEEQSSQEGSTTATQTSPRDLLSNLHASGGGCRPRWGCWGAWEWGLEWYRECWGTEVLGATEEWYKSKDERRQERQKKGRREREKEGRQERKKEGRQERQKEGRQEREKEGRQERQKEGRQERDNKGQQESGIEGIQGGRNQAAPHQTCPNHTLLLFNNK</sequence>
<feature type="compositionally biased region" description="Low complexity" evidence="1">
    <location>
        <begin position="8"/>
        <end position="24"/>
    </location>
</feature>
<feature type="compositionally biased region" description="Basic and acidic residues" evidence="1">
    <location>
        <begin position="70"/>
        <end position="80"/>
    </location>
</feature>
<dbReference type="Proteomes" id="UP001286313">
    <property type="component" value="Unassembled WGS sequence"/>
</dbReference>
<comment type="caution">
    <text evidence="2">The sequence shown here is derived from an EMBL/GenBank/DDBJ whole genome shotgun (WGS) entry which is preliminary data.</text>
</comment>
<dbReference type="AlphaFoldDB" id="A0AAE1K6M3"/>
<evidence type="ECO:0000313" key="2">
    <source>
        <dbReference type="EMBL" id="KAK3866916.1"/>
    </source>
</evidence>
<feature type="region of interest" description="Disordered" evidence="1">
    <location>
        <begin position="70"/>
        <end position="167"/>
    </location>
</feature>
<feature type="compositionally biased region" description="Polar residues" evidence="1">
    <location>
        <begin position="151"/>
        <end position="167"/>
    </location>
</feature>
<dbReference type="EMBL" id="JAWQEG010003313">
    <property type="protein sequence ID" value="KAK3866916.1"/>
    <property type="molecule type" value="Genomic_DNA"/>
</dbReference>
<evidence type="ECO:0000313" key="3">
    <source>
        <dbReference type="Proteomes" id="UP001286313"/>
    </source>
</evidence>
<gene>
    <name evidence="2" type="ORF">Pcinc_027582</name>
</gene>
<feature type="compositionally biased region" description="Basic and acidic residues" evidence="1">
    <location>
        <begin position="88"/>
        <end position="134"/>
    </location>
</feature>
<name>A0AAE1K6M3_PETCI</name>
<feature type="region of interest" description="Disordered" evidence="1">
    <location>
        <begin position="1"/>
        <end position="29"/>
    </location>
</feature>
<keyword evidence="3" id="KW-1185">Reference proteome</keyword>
<accession>A0AAE1K6M3</accession>
<organism evidence="2 3">
    <name type="scientific">Petrolisthes cinctipes</name>
    <name type="common">Flat porcelain crab</name>
    <dbReference type="NCBI Taxonomy" id="88211"/>
    <lineage>
        <taxon>Eukaryota</taxon>
        <taxon>Metazoa</taxon>
        <taxon>Ecdysozoa</taxon>
        <taxon>Arthropoda</taxon>
        <taxon>Crustacea</taxon>
        <taxon>Multicrustacea</taxon>
        <taxon>Malacostraca</taxon>
        <taxon>Eumalacostraca</taxon>
        <taxon>Eucarida</taxon>
        <taxon>Decapoda</taxon>
        <taxon>Pleocyemata</taxon>
        <taxon>Anomura</taxon>
        <taxon>Galatheoidea</taxon>
        <taxon>Porcellanidae</taxon>
        <taxon>Petrolisthes</taxon>
    </lineage>
</organism>
<evidence type="ECO:0000256" key="1">
    <source>
        <dbReference type="SAM" id="MobiDB-lite"/>
    </source>
</evidence>
<reference evidence="2" key="1">
    <citation type="submission" date="2023-10" db="EMBL/GenBank/DDBJ databases">
        <title>Genome assemblies of two species of porcelain crab, Petrolisthes cinctipes and Petrolisthes manimaculis (Anomura: Porcellanidae).</title>
        <authorList>
            <person name="Angst P."/>
        </authorList>
    </citation>
    <scope>NUCLEOTIDE SEQUENCE</scope>
    <source>
        <strain evidence="2">PB745_01</strain>
        <tissue evidence="2">Gill</tissue>
    </source>
</reference>
<proteinExistence type="predicted"/>